<dbReference type="Gene3D" id="1.10.357.10">
    <property type="entry name" value="Tetracycline Repressor, domain 2"/>
    <property type="match status" value="1"/>
</dbReference>
<dbReference type="SUPFAM" id="SSF48498">
    <property type="entry name" value="Tetracyclin repressor-like, C-terminal domain"/>
    <property type="match status" value="1"/>
</dbReference>
<accession>A0A3B1CG00</accession>
<dbReference type="GO" id="GO:0003677">
    <property type="term" value="F:DNA binding"/>
    <property type="evidence" value="ECO:0007669"/>
    <property type="project" value="UniProtKB-KW"/>
</dbReference>
<proteinExistence type="predicted"/>
<dbReference type="PROSITE" id="PS01081">
    <property type="entry name" value="HTH_TETR_1"/>
    <property type="match status" value="1"/>
</dbReference>
<organism evidence="3">
    <name type="scientific">hydrothermal vent metagenome</name>
    <dbReference type="NCBI Taxonomy" id="652676"/>
    <lineage>
        <taxon>unclassified sequences</taxon>
        <taxon>metagenomes</taxon>
        <taxon>ecological metagenomes</taxon>
    </lineage>
</organism>
<feature type="domain" description="HTH tetR-type" evidence="2">
    <location>
        <begin position="2"/>
        <end position="62"/>
    </location>
</feature>
<sequence>MTDRQNEIITAAITLISEKGIQGLTIKNLAKAIKVSEPALYRHFDNKTAILLAILDSFKTLMPDVLDIINMESKSSIEKIHTIYNGYFKKFSETPELVAVIFSDEIFKNEKELSDKIAHLIQKNEDMFCQIIKAGQKSGEIRTDINSKHIAIVIMGSLRLIVKKWELSAYSFDLKKEGDKLFKSVILMISK</sequence>
<protein>
    <recommendedName>
        <fullName evidence="2">HTH tetR-type domain-containing protein</fullName>
    </recommendedName>
</protein>
<dbReference type="InterPro" id="IPR001647">
    <property type="entry name" value="HTH_TetR"/>
</dbReference>
<dbReference type="PROSITE" id="PS50977">
    <property type="entry name" value="HTH_TETR_2"/>
    <property type="match status" value="1"/>
</dbReference>
<dbReference type="SUPFAM" id="SSF46689">
    <property type="entry name" value="Homeodomain-like"/>
    <property type="match status" value="1"/>
</dbReference>
<dbReference type="Pfam" id="PF00440">
    <property type="entry name" value="TetR_N"/>
    <property type="match status" value="1"/>
</dbReference>
<dbReference type="Pfam" id="PF08359">
    <property type="entry name" value="TetR_C_4"/>
    <property type="match status" value="1"/>
</dbReference>
<dbReference type="AlphaFoldDB" id="A0A3B1CG00"/>
<keyword evidence="1" id="KW-0238">DNA-binding</keyword>
<evidence type="ECO:0000259" key="2">
    <source>
        <dbReference type="PROSITE" id="PS50977"/>
    </source>
</evidence>
<dbReference type="InterPro" id="IPR023772">
    <property type="entry name" value="DNA-bd_HTH_TetR-type_CS"/>
</dbReference>
<gene>
    <name evidence="3" type="ORF">MNBD_IGNAVI01-691</name>
</gene>
<dbReference type="InterPro" id="IPR050624">
    <property type="entry name" value="HTH-type_Tx_Regulator"/>
</dbReference>
<reference evidence="3" key="1">
    <citation type="submission" date="2018-06" db="EMBL/GenBank/DDBJ databases">
        <authorList>
            <person name="Zhirakovskaya E."/>
        </authorList>
    </citation>
    <scope>NUCLEOTIDE SEQUENCE</scope>
</reference>
<dbReference type="EMBL" id="UOGD01000238">
    <property type="protein sequence ID" value="VAX22888.1"/>
    <property type="molecule type" value="Genomic_DNA"/>
</dbReference>
<dbReference type="PRINTS" id="PR00455">
    <property type="entry name" value="HTHTETR"/>
</dbReference>
<dbReference type="InterPro" id="IPR036271">
    <property type="entry name" value="Tet_transcr_reg_TetR-rel_C_sf"/>
</dbReference>
<evidence type="ECO:0000313" key="3">
    <source>
        <dbReference type="EMBL" id="VAX22888.1"/>
    </source>
</evidence>
<dbReference type="PANTHER" id="PTHR43479">
    <property type="entry name" value="ACREF/ENVCD OPERON REPRESSOR-RELATED"/>
    <property type="match status" value="1"/>
</dbReference>
<dbReference type="InterPro" id="IPR013570">
    <property type="entry name" value="Tscrpt_reg_YsiA_C"/>
</dbReference>
<name>A0A3B1CG00_9ZZZZ</name>
<dbReference type="InterPro" id="IPR009057">
    <property type="entry name" value="Homeodomain-like_sf"/>
</dbReference>
<dbReference type="PANTHER" id="PTHR43479:SF11">
    <property type="entry name" value="ACREF_ENVCD OPERON REPRESSOR-RELATED"/>
    <property type="match status" value="1"/>
</dbReference>
<evidence type="ECO:0000256" key="1">
    <source>
        <dbReference type="ARBA" id="ARBA00023125"/>
    </source>
</evidence>